<dbReference type="GO" id="GO:0006260">
    <property type="term" value="P:DNA replication"/>
    <property type="evidence" value="ECO:0007669"/>
    <property type="project" value="InterPro"/>
</dbReference>
<sequence length="176" mass="19860">MFPKAHAVAYVMMAFRIAYCKIHYPLPFYASYFSVRATEFDADLIVQGEQILRNKLMEFEQKGNSITAKEKSMLTIIEMALEMYLRNFTFARVDLNRSDATKFIILANGLLPPLAALQGLGDSAAQNIVTARQERPFSSIEDLKVRGRASKTVIDILKGHGCLEDLPETDQMMLFA</sequence>
<name>A0A645FPV1_9ZZZZ</name>
<dbReference type="AlphaFoldDB" id="A0A645FPV1"/>
<organism evidence="2">
    <name type="scientific">bioreactor metagenome</name>
    <dbReference type="NCBI Taxonomy" id="1076179"/>
    <lineage>
        <taxon>unclassified sequences</taxon>
        <taxon>metagenomes</taxon>
        <taxon>ecological metagenomes</taxon>
    </lineage>
</organism>
<dbReference type="Pfam" id="PF14579">
    <property type="entry name" value="HHH_6"/>
    <property type="match status" value="1"/>
</dbReference>
<dbReference type="GO" id="GO:0003887">
    <property type="term" value="F:DNA-directed DNA polymerase activity"/>
    <property type="evidence" value="ECO:0007669"/>
    <property type="project" value="UniProtKB-EC"/>
</dbReference>
<keyword evidence="2" id="KW-0808">Transferase</keyword>
<protein>
    <submittedName>
        <fullName evidence="2">DNA polymerase III PolC-type</fullName>
        <ecNumber evidence="2">2.7.7.7</ecNumber>
    </submittedName>
</protein>
<accession>A0A645FPV1</accession>
<dbReference type="EC" id="2.7.7.7" evidence="2"/>
<dbReference type="EMBL" id="VSSQ01060801">
    <property type="protein sequence ID" value="MPN14203.1"/>
    <property type="molecule type" value="Genomic_DNA"/>
</dbReference>
<dbReference type="InterPro" id="IPR044923">
    <property type="entry name" value="PolC_middle_finger_sf"/>
</dbReference>
<dbReference type="Gene3D" id="1.10.150.700">
    <property type="entry name" value="PolC, middle finger domain"/>
    <property type="match status" value="1"/>
</dbReference>
<dbReference type="PANTHER" id="PTHR32294:SF5">
    <property type="entry name" value="DNA POLYMERASE III POLC-TYPE"/>
    <property type="match status" value="1"/>
</dbReference>
<keyword evidence="2" id="KW-0548">Nucleotidyltransferase</keyword>
<gene>
    <name evidence="2" type="primary">polC_66</name>
    <name evidence="2" type="ORF">SDC9_161529</name>
</gene>
<dbReference type="PANTHER" id="PTHR32294">
    <property type="entry name" value="DNA POLYMERASE III SUBUNIT ALPHA"/>
    <property type="match status" value="1"/>
</dbReference>
<dbReference type="InterPro" id="IPR004805">
    <property type="entry name" value="DnaE2/DnaE/PolC"/>
</dbReference>
<dbReference type="SUPFAM" id="SSF160975">
    <property type="entry name" value="AF1531-like"/>
    <property type="match status" value="1"/>
</dbReference>
<evidence type="ECO:0000313" key="2">
    <source>
        <dbReference type="EMBL" id="MPN14203.1"/>
    </source>
</evidence>
<proteinExistence type="predicted"/>
<dbReference type="GO" id="GO:0008408">
    <property type="term" value="F:3'-5' exonuclease activity"/>
    <property type="evidence" value="ECO:0007669"/>
    <property type="project" value="InterPro"/>
</dbReference>
<comment type="caution">
    <text evidence="2">The sequence shown here is derived from an EMBL/GenBank/DDBJ whole genome shotgun (WGS) entry which is preliminary data.</text>
</comment>
<dbReference type="InterPro" id="IPR029460">
    <property type="entry name" value="DNAPol_HHH"/>
</dbReference>
<dbReference type="Gene3D" id="1.10.150.870">
    <property type="match status" value="1"/>
</dbReference>
<evidence type="ECO:0000259" key="1">
    <source>
        <dbReference type="Pfam" id="PF14579"/>
    </source>
</evidence>
<feature type="domain" description="DNA polymerase helix-hairpin-helix motif" evidence="1">
    <location>
        <begin position="90"/>
        <end position="167"/>
    </location>
</feature>
<reference evidence="2" key="1">
    <citation type="submission" date="2019-08" db="EMBL/GenBank/DDBJ databases">
        <authorList>
            <person name="Kucharzyk K."/>
            <person name="Murdoch R.W."/>
            <person name="Higgins S."/>
            <person name="Loffler F."/>
        </authorList>
    </citation>
    <scope>NUCLEOTIDE SEQUENCE</scope>
</reference>